<evidence type="ECO:0000256" key="2">
    <source>
        <dbReference type="ARBA" id="ARBA00022898"/>
    </source>
</evidence>
<keyword evidence="4" id="KW-0808">Transferase</keyword>
<sequence>MENAILSNQTYFDDVTQLIGNTPLLKLNNMFKEQEVFAKLEYYNPTFSIKDRAAFYMVKKAIEKKQVQKGHTIIAATSGNTGLGLCLASNYFGLNYLCVTFDSVPNEKISLLKAFGATVVICDSEAESDEEGGYVWVAEKLNEKIENSYLIDQFTDINNPLVHYMDTGHEIWRQMNGEIDYYFSTIGTGGTITGVGRYLKKMNPNIKVIGVEPEGGIYRKVFKNQKYNFDTHLINSISDCFISPNTDFEVIDDIIGVSDNASFNMCYRALQNESLCIGTSSGCVLRGIEEYINKYDIGKNKRIVTIFPDMGLKYINTLYDLDFLESNNINIDKSKKDDNLKKYITQDFAKYKVKVAEEKWD</sequence>
<dbReference type="PROSITE" id="PS00165">
    <property type="entry name" value="DEHYDRATASE_SER_THR"/>
    <property type="match status" value="1"/>
</dbReference>
<dbReference type="InterPro" id="IPR000634">
    <property type="entry name" value="Ser/Thr_deHydtase_PyrdxlP-BS"/>
</dbReference>
<dbReference type="GO" id="GO:0030170">
    <property type="term" value="F:pyridoxal phosphate binding"/>
    <property type="evidence" value="ECO:0007669"/>
    <property type="project" value="InterPro"/>
</dbReference>
<dbReference type="AlphaFoldDB" id="A0AAW9NQM6"/>
<dbReference type="InterPro" id="IPR001926">
    <property type="entry name" value="TrpB-like_PALP"/>
</dbReference>
<dbReference type="CDD" id="cd01561">
    <property type="entry name" value="CBS_like"/>
    <property type="match status" value="1"/>
</dbReference>
<comment type="caution">
    <text evidence="4">The sequence shown here is derived from an EMBL/GenBank/DDBJ whole genome shotgun (WGS) entry which is preliminary data.</text>
</comment>
<reference evidence="4 5" key="1">
    <citation type="submission" date="2023-03" db="EMBL/GenBank/DDBJ databases">
        <title>Bacillus Genome Sequencing.</title>
        <authorList>
            <person name="Dunlap C."/>
        </authorList>
    </citation>
    <scope>NUCLEOTIDE SEQUENCE [LARGE SCALE GENOMIC DNA]</scope>
    <source>
        <strain evidence="4 5">B-59205</strain>
    </source>
</reference>
<dbReference type="SUPFAM" id="SSF53686">
    <property type="entry name" value="Tryptophan synthase beta subunit-like PLP-dependent enzymes"/>
    <property type="match status" value="1"/>
</dbReference>
<dbReference type="InterPro" id="IPR050214">
    <property type="entry name" value="Cys_Synth/Cystath_Beta-Synth"/>
</dbReference>
<dbReference type="GO" id="GO:0016765">
    <property type="term" value="F:transferase activity, transferring alkyl or aryl (other than methyl) groups"/>
    <property type="evidence" value="ECO:0007669"/>
    <property type="project" value="UniProtKB-ARBA"/>
</dbReference>
<dbReference type="RefSeq" id="WP_326123129.1">
    <property type="nucleotide sequence ID" value="NZ_JARSFG010000012.1"/>
</dbReference>
<feature type="domain" description="Tryptophan synthase beta chain-like PALP" evidence="3">
    <location>
        <begin position="15"/>
        <end position="309"/>
    </location>
</feature>
<evidence type="ECO:0000256" key="1">
    <source>
        <dbReference type="ARBA" id="ARBA00001933"/>
    </source>
</evidence>
<dbReference type="Proteomes" id="UP001344888">
    <property type="component" value="Unassembled WGS sequence"/>
</dbReference>
<dbReference type="EC" id="2.5.1.-" evidence="4"/>
<evidence type="ECO:0000313" key="4">
    <source>
        <dbReference type="EMBL" id="MEC1178647.1"/>
    </source>
</evidence>
<keyword evidence="2" id="KW-0663">Pyridoxal phosphate</keyword>
<dbReference type="Pfam" id="PF00291">
    <property type="entry name" value="PALP"/>
    <property type="match status" value="1"/>
</dbReference>
<gene>
    <name evidence="4" type="ORF">P9B03_09155</name>
</gene>
<dbReference type="PANTHER" id="PTHR10314">
    <property type="entry name" value="CYSTATHIONINE BETA-SYNTHASE"/>
    <property type="match status" value="1"/>
</dbReference>
<dbReference type="InterPro" id="IPR036052">
    <property type="entry name" value="TrpB-like_PALP_sf"/>
</dbReference>
<dbReference type="PROSITE" id="PS00901">
    <property type="entry name" value="CYS_SYNTHASE"/>
    <property type="match status" value="1"/>
</dbReference>
<dbReference type="Gene3D" id="3.40.50.1100">
    <property type="match status" value="2"/>
</dbReference>
<accession>A0AAW9NQM6</accession>
<name>A0AAW9NQM6_9BACL</name>
<protein>
    <submittedName>
        <fullName evidence="4">Cysteine synthase family protein</fullName>
        <ecNumber evidence="4">2.5.1.-</ecNumber>
    </submittedName>
</protein>
<dbReference type="GO" id="GO:0006535">
    <property type="term" value="P:cysteine biosynthetic process from serine"/>
    <property type="evidence" value="ECO:0007669"/>
    <property type="project" value="InterPro"/>
</dbReference>
<evidence type="ECO:0000313" key="5">
    <source>
        <dbReference type="Proteomes" id="UP001344888"/>
    </source>
</evidence>
<evidence type="ECO:0000259" key="3">
    <source>
        <dbReference type="Pfam" id="PF00291"/>
    </source>
</evidence>
<comment type="cofactor">
    <cofactor evidence="1">
        <name>pyridoxal 5'-phosphate</name>
        <dbReference type="ChEBI" id="CHEBI:597326"/>
    </cofactor>
</comment>
<organism evidence="4 5">
    <name type="scientific">Metasolibacillus meyeri</name>
    <dbReference type="NCBI Taxonomy" id="1071052"/>
    <lineage>
        <taxon>Bacteria</taxon>
        <taxon>Bacillati</taxon>
        <taxon>Bacillota</taxon>
        <taxon>Bacilli</taxon>
        <taxon>Bacillales</taxon>
        <taxon>Caryophanaceae</taxon>
        <taxon>Metasolibacillus</taxon>
    </lineage>
</organism>
<dbReference type="InterPro" id="IPR001216">
    <property type="entry name" value="P-phosphate_BS"/>
</dbReference>
<keyword evidence="5" id="KW-1185">Reference proteome</keyword>
<dbReference type="EMBL" id="JARSFG010000012">
    <property type="protein sequence ID" value="MEC1178647.1"/>
    <property type="molecule type" value="Genomic_DNA"/>
</dbReference>
<proteinExistence type="predicted"/>